<evidence type="ECO:0000256" key="1">
    <source>
        <dbReference type="ARBA" id="ARBA00005369"/>
    </source>
</evidence>
<dbReference type="InterPro" id="IPR029063">
    <property type="entry name" value="SAM-dependent_MTases_sf"/>
</dbReference>
<dbReference type="Gene3D" id="3.40.50.150">
    <property type="entry name" value="Vaccinia Virus protein VP39"/>
    <property type="match status" value="1"/>
</dbReference>
<dbReference type="GO" id="GO:0032259">
    <property type="term" value="P:methylation"/>
    <property type="evidence" value="ECO:0007669"/>
    <property type="project" value="UniProtKB-KW"/>
</dbReference>
<dbReference type="SUPFAM" id="SSF53335">
    <property type="entry name" value="S-adenosyl-L-methionine-dependent methyltransferases"/>
    <property type="match status" value="1"/>
</dbReference>
<proteinExistence type="inferred from homology"/>
<dbReference type="CDD" id="cd02440">
    <property type="entry name" value="AdoMet_MTases"/>
    <property type="match status" value="1"/>
</dbReference>
<keyword evidence="2" id="KW-0489">Methyltransferase</keyword>
<dbReference type="PANTHER" id="PTHR11579">
    <property type="entry name" value="PROTEIN-L-ISOASPARTATE O-METHYLTRANSFERASE"/>
    <property type="match status" value="1"/>
</dbReference>
<organism evidence="2">
    <name type="scientific">hydrothermal vent metagenome</name>
    <dbReference type="NCBI Taxonomy" id="652676"/>
    <lineage>
        <taxon>unclassified sequences</taxon>
        <taxon>metagenomes</taxon>
        <taxon>ecological metagenomes</taxon>
    </lineage>
</organism>
<comment type="similarity">
    <text evidence="1">Belongs to the methyltransferase superfamily. L-isoaspartyl/D-aspartyl protein methyltransferase family.</text>
</comment>
<reference evidence="2" key="1">
    <citation type="submission" date="2018-06" db="EMBL/GenBank/DDBJ databases">
        <authorList>
            <person name="Zhirakovskaya E."/>
        </authorList>
    </citation>
    <scope>NUCLEOTIDE SEQUENCE</scope>
</reference>
<dbReference type="InterPro" id="IPR000682">
    <property type="entry name" value="PCMT"/>
</dbReference>
<keyword evidence="2" id="KW-0808">Transferase</keyword>
<evidence type="ECO:0000313" key="2">
    <source>
        <dbReference type="EMBL" id="VAV89289.1"/>
    </source>
</evidence>
<gene>
    <name evidence="2" type="ORF">MNBD_ALPHA08-1629</name>
</gene>
<protein>
    <submittedName>
        <fullName evidence="2">Protein-L-isoaspartate O-methyltransferase</fullName>
        <ecNumber evidence="2">2.1.1.77</ecNumber>
    </submittedName>
</protein>
<sequence length="217" mass="23418">MDFSIARQNMVESQIRPNGITDLSLISALGQVERENFSRDINRSIAYLDEDLPIGNGRFLLQPMVLGRLLQLAEIKPVDLVLDIGPGTGYSTAVIAQLAESVVGIEQDKELCEMAGETLLELRVTNAAIICGEHVNGVPSEAPFDVIVINGQITEIPSSLLDQLADGGRLVAVLGPEKQGKITLVKKQGDKLSTWAAFDASAPFLTGFEAKTAHFQF</sequence>
<name>A0A3B0RB76_9ZZZZ</name>
<accession>A0A3B0RB76</accession>
<dbReference type="EC" id="2.1.1.77" evidence="2"/>
<dbReference type="EMBL" id="UOEC01000058">
    <property type="protein sequence ID" value="VAV89289.1"/>
    <property type="molecule type" value="Genomic_DNA"/>
</dbReference>
<dbReference type="PANTHER" id="PTHR11579:SF18">
    <property type="entry name" value="PROTEIN-L-ISOASPARTATE O-METHYLTRANSFERASE"/>
    <property type="match status" value="1"/>
</dbReference>
<dbReference type="Pfam" id="PF01135">
    <property type="entry name" value="PCMT"/>
    <property type="match status" value="1"/>
</dbReference>
<dbReference type="GO" id="GO:0005737">
    <property type="term" value="C:cytoplasm"/>
    <property type="evidence" value="ECO:0007669"/>
    <property type="project" value="TreeGrafter"/>
</dbReference>
<dbReference type="GO" id="GO:0004719">
    <property type="term" value="F:protein-L-isoaspartate (D-aspartate) O-methyltransferase activity"/>
    <property type="evidence" value="ECO:0007669"/>
    <property type="project" value="UniProtKB-EC"/>
</dbReference>
<dbReference type="AlphaFoldDB" id="A0A3B0RB76"/>